<evidence type="ECO:0000256" key="2">
    <source>
        <dbReference type="SAM" id="Phobius"/>
    </source>
</evidence>
<gene>
    <name evidence="3" type="ORF">DZF91_03920</name>
</gene>
<dbReference type="GO" id="GO:0005886">
    <property type="term" value="C:plasma membrane"/>
    <property type="evidence" value="ECO:0007669"/>
    <property type="project" value="UniProtKB-SubCell"/>
</dbReference>
<feature type="transmembrane region" description="Helical" evidence="2">
    <location>
        <begin position="98"/>
        <end position="122"/>
    </location>
</feature>
<accession>A0A372JT51</accession>
<dbReference type="PANTHER" id="PTHR37305:SF1">
    <property type="entry name" value="MEMBRANE PROTEIN"/>
    <property type="match status" value="1"/>
</dbReference>
<keyword evidence="2" id="KW-0812">Transmembrane</keyword>
<feature type="transmembrane region" description="Helical" evidence="2">
    <location>
        <begin position="232"/>
        <end position="255"/>
    </location>
</feature>
<keyword evidence="4" id="KW-1185">Reference proteome</keyword>
<proteinExistence type="predicted"/>
<evidence type="ECO:0000313" key="3">
    <source>
        <dbReference type="EMBL" id="RFU42944.1"/>
    </source>
</evidence>
<feature type="transmembrane region" description="Helical" evidence="2">
    <location>
        <begin position="275"/>
        <end position="299"/>
    </location>
</feature>
<feature type="transmembrane region" description="Helical" evidence="2">
    <location>
        <begin position="58"/>
        <end position="78"/>
    </location>
</feature>
<protein>
    <submittedName>
        <fullName evidence="3">ABC transporter permease</fullName>
    </submittedName>
</protein>
<evidence type="ECO:0000256" key="1">
    <source>
        <dbReference type="SAM" id="MobiDB-lite"/>
    </source>
</evidence>
<dbReference type="EMBL" id="QURH01000079">
    <property type="protein sequence ID" value="RFU42944.1"/>
    <property type="molecule type" value="Genomic_DNA"/>
</dbReference>
<dbReference type="AlphaFoldDB" id="A0A372JT51"/>
<comment type="caution">
    <text evidence="3">The sequence shown here is derived from an EMBL/GenBank/DDBJ whole genome shotgun (WGS) entry which is preliminary data.</text>
</comment>
<feature type="transmembrane region" description="Helical" evidence="2">
    <location>
        <begin position="153"/>
        <end position="181"/>
    </location>
</feature>
<dbReference type="PANTHER" id="PTHR37305">
    <property type="entry name" value="INTEGRAL MEMBRANE PROTEIN-RELATED"/>
    <property type="match status" value="1"/>
</dbReference>
<feature type="transmembrane region" description="Helical" evidence="2">
    <location>
        <begin position="201"/>
        <end position="225"/>
    </location>
</feature>
<dbReference type="Pfam" id="PF12679">
    <property type="entry name" value="ABC2_membrane_2"/>
    <property type="match status" value="1"/>
</dbReference>
<feature type="region of interest" description="Disordered" evidence="1">
    <location>
        <begin position="1"/>
        <end position="36"/>
    </location>
</feature>
<organism evidence="3 4">
    <name type="scientific">Actinomadura logoneensis</name>
    <dbReference type="NCBI Taxonomy" id="2293572"/>
    <lineage>
        <taxon>Bacteria</taxon>
        <taxon>Bacillati</taxon>
        <taxon>Actinomycetota</taxon>
        <taxon>Actinomycetes</taxon>
        <taxon>Streptosporangiales</taxon>
        <taxon>Thermomonosporaceae</taxon>
        <taxon>Actinomadura</taxon>
    </lineage>
</organism>
<evidence type="ECO:0000313" key="4">
    <source>
        <dbReference type="Proteomes" id="UP000261811"/>
    </source>
</evidence>
<dbReference type="GO" id="GO:0140359">
    <property type="term" value="F:ABC-type transporter activity"/>
    <property type="evidence" value="ECO:0007669"/>
    <property type="project" value="InterPro"/>
</dbReference>
<dbReference type="OrthoDB" id="3822483at2"/>
<sequence length="309" mass="32225">MTGSARLDGGAPSAPRRAVPPPPADGPNPDGSSAGYAVGRTLPLRVEAVRQFRRRRTLLAFAILLVLPWLLVAAFEIGGEPSSRQGAPGLVDVATAGAVNFALFTLFVSAGFLLVVAVALFCGDTVASEAGWSSLRYLLAAPVPRARLLRQKLVVAFAYAVVAVVSLPLMSLVAGAVAFGWHDVRLPTGGTVPVGTALGRMAVVVAYALVSELVVAALAFLLSVLTDSPLGAVGGAVGLVIVSNILDAVTALGGWRDFLPTHWMYAWTDALQPQIQWSGMIKGTAVSVSYAVVLLALAFRRFRARDIVS</sequence>
<name>A0A372JT51_9ACTN</name>
<dbReference type="RefSeq" id="WP_117356130.1">
    <property type="nucleotide sequence ID" value="NZ_QURH01000079.1"/>
</dbReference>
<keyword evidence="2" id="KW-1133">Transmembrane helix</keyword>
<reference evidence="3 4" key="1">
    <citation type="submission" date="2018-08" db="EMBL/GenBank/DDBJ databases">
        <title>Actinomadura jelena sp. nov., a novel Actinomycete isolated from soil in Chad.</title>
        <authorList>
            <person name="Shi L."/>
        </authorList>
    </citation>
    <scope>NUCLEOTIDE SEQUENCE [LARGE SCALE GENOMIC DNA]</scope>
    <source>
        <strain evidence="3 4">NEAU-G17</strain>
    </source>
</reference>
<keyword evidence="2" id="KW-0472">Membrane</keyword>
<dbReference type="Proteomes" id="UP000261811">
    <property type="component" value="Unassembled WGS sequence"/>
</dbReference>